<evidence type="ECO:0000256" key="1">
    <source>
        <dbReference type="PROSITE-ProRule" id="PRU00042"/>
    </source>
</evidence>
<evidence type="ECO:0000259" key="2">
    <source>
        <dbReference type="PROSITE" id="PS50157"/>
    </source>
</evidence>
<organism evidence="3 4">
    <name type="scientific">Aaosphaeria arxii CBS 175.79</name>
    <dbReference type="NCBI Taxonomy" id="1450172"/>
    <lineage>
        <taxon>Eukaryota</taxon>
        <taxon>Fungi</taxon>
        <taxon>Dikarya</taxon>
        <taxon>Ascomycota</taxon>
        <taxon>Pezizomycotina</taxon>
        <taxon>Dothideomycetes</taxon>
        <taxon>Pleosporomycetidae</taxon>
        <taxon>Pleosporales</taxon>
        <taxon>Pleosporales incertae sedis</taxon>
        <taxon>Aaosphaeria</taxon>
    </lineage>
</organism>
<dbReference type="RefSeq" id="XP_033388754.1">
    <property type="nucleotide sequence ID" value="XM_033534836.1"/>
</dbReference>
<evidence type="ECO:0000313" key="4">
    <source>
        <dbReference type="Proteomes" id="UP000799778"/>
    </source>
</evidence>
<sequence>MMANSGDASSKQLSSFVCSICLASFGRHEHLTRHLKTTHSERRTHACEFCGLRYKRRYLSTLRSEDSSSISHFLTDPEMG</sequence>
<feature type="domain" description="C2H2-type" evidence="2">
    <location>
        <begin position="16"/>
        <end position="44"/>
    </location>
</feature>
<protein>
    <recommendedName>
        <fullName evidence="2">C2H2-type domain-containing protein</fullName>
    </recommendedName>
</protein>
<dbReference type="PROSITE" id="PS00028">
    <property type="entry name" value="ZINC_FINGER_C2H2_1"/>
    <property type="match status" value="1"/>
</dbReference>
<evidence type="ECO:0000313" key="3">
    <source>
        <dbReference type="EMBL" id="KAF2020415.1"/>
    </source>
</evidence>
<keyword evidence="1" id="KW-0862">Zinc</keyword>
<dbReference type="Gene3D" id="3.30.160.60">
    <property type="entry name" value="Classic Zinc Finger"/>
    <property type="match status" value="1"/>
</dbReference>
<name>A0A6A5Y4B2_9PLEO</name>
<dbReference type="Proteomes" id="UP000799778">
    <property type="component" value="Unassembled WGS sequence"/>
</dbReference>
<accession>A0A6A5Y4B2</accession>
<reference evidence="3" key="1">
    <citation type="journal article" date="2020" name="Stud. Mycol.">
        <title>101 Dothideomycetes genomes: a test case for predicting lifestyles and emergence of pathogens.</title>
        <authorList>
            <person name="Haridas S."/>
            <person name="Albert R."/>
            <person name="Binder M."/>
            <person name="Bloem J."/>
            <person name="Labutti K."/>
            <person name="Salamov A."/>
            <person name="Andreopoulos B."/>
            <person name="Baker S."/>
            <person name="Barry K."/>
            <person name="Bills G."/>
            <person name="Bluhm B."/>
            <person name="Cannon C."/>
            <person name="Castanera R."/>
            <person name="Culley D."/>
            <person name="Daum C."/>
            <person name="Ezra D."/>
            <person name="Gonzalez J."/>
            <person name="Henrissat B."/>
            <person name="Kuo A."/>
            <person name="Liang C."/>
            <person name="Lipzen A."/>
            <person name="Lutzoni F."/>
            <person name="Magnuson J."/>
            <person name="Mondo S."/>
            <person name="Nolan M."/>
            <person name="Ohm R."/>
            <person name="Pangilinan J."/>
            <person name="Park H.-J."/>
            <person name="Ramirez L."/>
            <person name="Alfaro M."/>
            <person name="Sun H."/>
            <person name="Tritt A."/>
            <person name="Yoshinaga Y."/>
            <person name="Zwiers L.-H."/>
            <person name="Turgeon B."/>
            <person name="Goodwin S."/>
            <person name="Spatafora J."/>
            <person name="Crous P."/>
            <person name="Grigoriev I."/>
        </authorList>
    </citation>
    <scope>NUCLEOTIDE SEQUENCE</scope>
    <source>
        <strain evidence="3">CBS 175.79</strain>
    </source>
</reference>
<dbReference type="PROSITE" id="PS50157">
    <property type="entry name" value="ZINC_FINGER_C2H2_2"/>
    <property type="match status" value="1"/>
</dbReference>
<dbReference type="InterPro" id="IPR013087">
    <property type="entry name" value="Znf_C2H2_type"/>
</dbReference>
<dbReference type="AlphaFoldDB" id="A0A6A5Y4B2"/>
<dbReference type="GO" id="GO:0008270">
    <property type="term" value="F:zinc ion binding"/>
    <property type="evidence" value="ECO:0007669"/>
    <property type="project" value="UniProtKB-KW"/>
</dbReference>
<keyword evidence="1" id="KW-0863">Zinc-finger</keyword>
<keyword evidence="4" id="KW-1185">Reference proteome</keyword>
<dbReference type="GeneID" id="54292233"/>
<proteinExistence type="predicted"/>
<dbReference type="SUPFAM" id="SSF57667">
    <property type="entry name" value="beta-beta-alpha zinc fingers"/>
    <property type="match status" value="1"/>
</dbReference>
<dbReference type="InterPro" id="IPR036236">
    <property type="entry name" value="Znf_C2H2_sf"/>
</dbReference>
<keyword evidence="1" id="KW-0479">Metal-binding</keyword>
<dbReference type="EMBL" id="ML978066">
    <property type="protein sequence ID" value="KAF2020415.1"/>
    <property type="molecule type" value="Genomic_DNA"/>
</dbReference>
<gene>
    <name evidence="3" type="ORF">BU24DRAFT_952</name>
</gene>
<dbReference type="OrthoDB" id="10018191at2759"/>